<dbReference type="AlphaFoldDB" id="A0A915DCL7"/>
<accession>A0A915DCL7</accession>
<sequence>MRRGLKLMQTNQFYTREDFSETISDAISVQLPITPIVESAARKRIAIRDIEAYIGHKNNDEGAFGMAQTESVANQINRGLLLNLDEHVSVGDVEEVARVSQEEQQLCDAEYELCREQQHQRQQSYISEDVAALTIAWNSPSELPTSVTSRHGITYRPYDLQSMHLDYAIVKDMVYLYSSLQDATYVQDGVRVFNSNFYDNLRSQIDSGQPLVLKNAATYSLVSVEPSSKLITYYEISKTASDPLVRPDSSSFLNNVKKMSEQLSQTNDWASSISRTISYEGSINGAVASLYICDKLARFDPVENSNLNENICVKLRKQMAVNVVSSRPTKILPLVLDHPILTDIVQEAEQHVGSQSSVEIIDPAVKDNRTTHQVEFRHAVTYIVFLCIGQVQKFARLASPSLHFFPIGNATTVTVQAFPISESILGNPLNPAEEIHRPHTFTEPMDILSSVSAVTGLAATSFPKEDCQSSTTMEVLPSEASDVAMEDSDEALNIQKIDSQKISLFVDILPTLRVWSKREFQWLHENAQIVRSEADRSEKEESKEWIRRFKLFKSSVNQLNDLYRLVIESPNKSLVQEIFHMFGRLKEYSPF</sequence>
<evidence type="ECO:0000313" key="1">
    <source>
        <dbReference type="Proteomes" id="UP000887574"/>
    </source>
</evidence>
<dbReference type="WBParaSite" id="jg18496">
    <property type="protein sequence ID" value="jg18496"/>
    <property type="gene ID" value="jg18496"/>
</dbReference>
<dbReference type="Proteomes" id="UP000887574">
    <property type="component" value="Unplaced"/>
</dbReference>
<dbReference type="Gene3D" id="1.20.58.240">
    <property type="entry name" value="STAT, domain 1"/>
    <property type="match status" value="1"/>
</dbReference>
<protein>
    <submittedName>
        <fullName evidence="2">Uncharacterized protein</fullName>
    </submittedName>
</protein>
<proteinExistence type="predicted"/>
<reference evidence="2" key="1">
    <citation type="submission" date="2022-11" db="UniProtKB">
        <authorList>
            <consortium name="WormBaseParasite"/>
        </authorList>
    </citation>
    <scope>IDENTIFICATION</scope>
</reference>
<keyword evidence="1" id="KW-1185">Reference proteome</keyword>
<evidence type="ECO:0000313" key="2">
    <source>
        <dbReference type="WBParaSite" id="jg18496"/>
    </source>
</evidence>
<organism evidence="1 2">
    <name type="scientific">Ditylenchus dipsaci</name>
    <dbReference type="NCBI Taxonomy" id="166011"/>
    <lineage>
        <taxon>Eukaryota</taxon>
        <taxon>Metazoa</taxon>
        <taxon>Ecdysozoa</taxon>
        <taxon>Nematoda</taxon>
        <taxon>Chromadorea</taxon>
        <taxon>Rhabditida</taxon>
        <taxon>Tylenchina</taxon>
        <taxon>Tylenchomorpha</taxon>
        <taxon>Sphaerularioidea</taxon>
        <taxon>Anguinidae</taxon>
        <taxon>Anguininae</taxon>
        <taxon>Ditylenchus</taxon>
    </lineage>
</organism>
<name>A0A915DCL7_9BILA</name>